<evidence type="ECO:0000313" key="3">
    <source>
        <dbReference type="EMBL" id="KFC04428.1"/>
    </source>
</evidence>
<dbReference type="SUPFAM" id="SSF69349">
    <property type="entry name" value="Phage fibre proteins"/>
    <property type="match status" value="2"/>
</dbReference>
<feature type="domain" description="Gp5/Type VI secretion system Vgr C-terminal trimerisation" evidence="2">
    <location>
        <begin position="2"/>
        <end position="67"/>
    </location>
</feature>
<accession>A0A085A2I3</accession>
<organism evidence="3 4">
    <name type="scientific">Trabulsiella guamensis ATCC 49490</name>
    <dbReference type="NCBI Taxonomy" id="1005994"/>
    <lineage>
        <taxon>Bacteria</taxon>
        <taxon>Pseudomonadati</taxon>
        <taxon>Pseudomonadota</taxon>
        <taxon>Gammaproteobacteria</taxon>
        <taxon>Enterobacterales</taxon>
        <taxon>Enterobacteriaceae</taxon>
        <taxon>Trabulsiella</taxon>
    </lineage>
</organism>
<gene>
    <name evidence="3" type="ORF">GTGU_03150</name>
</gene>
<comment type="caution">
    <text evidence="3">The sequence shown here is derived from an EMBL/GenBank/DDBJ whole genome shotgun (WGS) entry which is preliminary data.</text>
</comment>
<evidence type="ECO:0000256" key="1">
    <source>
        <dbReference type="SAM" id="MobiDB-lite"/>
    </source>
</evidence>
<keyword evidence="4" id="KW-1185">Reference proteome</keyword>
<evidence type="ECO:0000313" key="4">
    <source>
        <dbReference type="Proteomes" id="UP000028630"/>
    </source>
</evidence>
<dbReference type="Proteomes" id="UP000028630">
    <property type="component" value="Unassembled WGS sequence"/>
</dbReference>
<dbReference type="AlphaFoldDB" id="A0A085A2I3"/>
<proteinExistence type="predicted"/>
<evidence type="ECO:0000259" key="2">
    <source>
        <dbReference type="Pfam" id="PF22178"/>
    </source>
</evidence>
<feature type="non-terminal residue" evidence="3">
    <location>
        <position position="1"/>
    </location>
</feature>
<dbReference type="EMBL" id="JMTB01000095">
    <property type="protein sequence ID" value="KFC04428.1"/>
    <property type="molecule type" value="Genomic_DNA"/>
</dbReference>
<reference evidence="4" key="1">
    <citation type="submission" date="2014-05" db="EMBL/GenBank/DDBJ databases">
        <title>ATOL: Assembling a taxonomically balanced genome-scale reconstruction of the evolutionary history of the Enterobacteriaceae.</title>
        <authorList>
            <person name="Plunkett G. III"/>
            <person name="Neeno-Eckwall E.C."/>
            <person name="Glasner J.D."/>
            <person name="Perna N.T."/>
        </authorList>
    </citation>
    <scope>NUCLEOTIDE SEQUENCE [LARGE SCALE GENOMIC DNA]</scope>
    <source>
        <strain evidence="4">ATCC 49490</strain>
    </source>
</reference>
<dbReference type="InterPro" id="IPR054030">
    <property type="entry name" value="Gp5_Vgr_C"/>
</dbReference>
<feature type="region of interest" description="Disordered" evidence="1">
    <location>
        <begin position="219"/>
        <end position="252"/>
    </location>
</feature>
<protein>
    <submittedName>
        <fullName evidence="3">VgrG family protein</fullName>
    </submittedName>
</protein>
<dbReference type="eggNOG" id="COG3501">
    <property type="taxonomic scope" value="Bacteria"/>
</dbReference>
<sequence>YKGSGFNELRFEDATGNEQLYLHAQKNMDTEVLNNRTTEVKVDHTETIGNNQQITVGLGQTVTVGKENAGGNDQTVTVAHDQRLTVRNDRTLTVSKDHLIRTGNDESLYVARDRKVTVEGKQEHSTTGDHLSQVKGNLSLTVKGDLAQKVSGALGFSAQGEIVLSSNSQITLQSGSSFIVIHPGGVDISGPLINLNSGGSPGTAVQPLLPGALAMKKDDGIADASSGDDEREAQNNAEEQPAPEEEKEQAQQSLRFALPEYCVGQSYILQNRAGDIISQGALSEDGRTPRVKSDKPDEFRLTVGEESWAIQELAVISSAGDGISEEAADNNTPYADPYLDKLDDDEGNFLPSALIENIVGNINGDE</sequence>
<dbReference type="RefSeq" id="WP_425427478.1">
    <property type="nucleotide sequence ID" value="NZ_JMTB01000095.1"/>
</dbReference>
<feature type="domain" description="Gp5/Type VI secretion system Vgr C-terminal trimerisation" evidence="2">
    <location>
        <begin position="72"/>
        <end position="148"/>
    </location>
</feature>
<name>A0A085A2I3_9ENTR</name>
<dbReference type="Pfam" id="PF22178">
    <property type="entry name" value="Gp5_trimer_C"/>
    <property type="match status" value="2"/>
</dbReference>